<dbReference type="Proteomes" id="UP000663852">
    <property type="component" value="Unassembled WGS sequence"/>
</dbReference>
<dbReference type="OrthoDB" id="441329at2759"/>
<dbReference type="AlphaFoldDB" id="A0A814Z8J3"/>
<keyword evidence="1" id="KW-0677">Repeat</keyword>
<sequence>MSSSSSSSRHQTNRQDYDEKESLYENILHIKFLLPGTTTGSVIGKGGERIASLQKETNTKMKMSKAGDYFPGTQERVCLVIGTIPNVLSVYEFLSEKIKETFPGDVIRSRQIKLLIPNATAGVIIGKGGTTIENIKHDTTASLTITPKSDISERVMTITGDENTRIKALEIVLQKVLEDPHHDNITNVNYSNEKNFLNNCSNYPSTTNEINSFNDHNLNGKSPGLMSINSSSYISLQLSGLQRLSQLIINAGGTNHLTVDSLINSLTSFGFIDSQIHEIVQSIGSLINYGLITVENTSRTNLYSPPFPTNYNHFTFSQRDRSDNYSRNSTDMDYKRFKSDQQRSNKSKR</sequence>
<keyword evidence="7" id="KW-1185">Reference proteome</keyword>
<keyword evidence="2" id="KW-0694">RNA-binding</keyword>
<evidence type="ECO:0000313" key="5">
    <source>
        <dbReference type="EMBL" id="CAF0960343.1"/>
    </source>
</evidence>
<dbReference type="InterPro" id="IPR047275">
    <property type="entry name" value="KH-I_NOVA_rpt1"/>
</dbReference>
<dbReference type="GO" id="GO:0003723">
    <property type="term" value="F:RNA binding"/>
    <property type="evidence" value="ECO:0007669"/>
    <property type="project" value="UniProtKB-UniRule"/>
</dbReference>
<dbReference type="EMBL" id="CAJNOR010000606">
    <property type="protein sequence ID" value="CAF0960343.1"/>
    <property type="molecule type" value="Genomic_DNA"/>
</dbReference>
<dbReference type="InterPro" id="IPR004087">
    <property type="entry name" value="KH_dom"/>
</dbReference>
<name>A0A814Z8J3_ADIRI</name>
<evidence type="ECO:0000313" key="8">
    <source>
        <dbReference type="Proteomes" id="UP000663852"/>
    </source>
</evidence>
<dbReference type="InterPro" id="IPR004088">
    <property type="entry name" value="KH_dom_type_1"/>
</dbReference>
<feature type="compositionally biased region" description="Basic and acidic residues" evidence="3">
    <location>
        <begin position="318"/>
        <end position="343"/>
    </location>
</feature>
<organism evidence="6 8">
    <name type="scientific">Adineta ricciae</name>
    <name type="common">Rotifer</name>
    <dbReference type="NCBI Taxonomy" id="249248"/>
    <lineage>
        <taxon>Eukaryota</taxon>
        <taxon>Metazoa</taxon>
        <taxon>Spiralia</taxon>
        <taxon>Gnathifera</taxon>
        <taxon>Rotifera</taxon>
        <taxon>Eurotatoria</taxon>
        <taxon>Bdelloidea</taxon>
        <taxon>Adinetida</taxon>
        <taxon>Adinetidae</taxon>
        <taxon>Adineta</taxon>
    </lineage>
</organism>
<feature type="domain" description="K Homology" evidence="4">
    <location>
        <begin position="26"/>
        <end position="99"/>
    </location>
</feature>
<evidence type="ECO:0000313" key="6">
    <source>
        <dbReference type="EMBL" id="CAF1239626.1"/>
    </source>
</evidence>
<evidence type="ECO:0000256" key="3">
    <source>
        <dbReference type="SAM" id="MobiDB-lite"/>
    </source>
</evidence>
<dbReference type="SUPFAM" id="SSF54791">
    <property type="entry name" value="Eukaryotic type KH-domain (KH-domain type I)"/>
    <property type="match status" value="2"/>
</dbReference>
<comment type="caution">
    <text evidence="6">The sequence shown here is derived from an EMBL/GenBank/DDBJ whole genome shotgun (WGS) entry which is preliminary data.</text>
</comment>
<gene>
    <name evidence="6" type="ORF">EDS130_LOCUS27389</name>
    <name evidence="5" type="ORF">XAT740_LOCUS11145</name>
</gene>
<protein>
    <recommendedName>
        <fullName evidence="4">K Homology domain-containing protein</fullName>
    </recommendedName>
</protein>
<accession>A0A814Z8J3</accession>
<evidence type="ECO:0000259" key="4">
    <source>
        <dbReference type="SMART" id="SM00322"/>
    </source>
</evidence>
<feature type="domain" description="K Homology" evidence="4">
    <location>
        <begin position="108"/>
        <end position="177"/>
    </location>
</feature>
<dbReference type="EMBL" id="CAJNOJ010000172">
    <property type="protein sequence ID" value="CAF1239626.1"/>
    <property type="molecule type" value="Genomic_DNA"/>
</dbReference>
<reference evidence="6" key="1">
    <citation type="submission" date="2021-02" db="EMBL/GenBank/DDBJ databases">
        <authorList>
            <person name="Nowell W R."/>
        </authorList>
    </citation>
    <scope>NUCLEOTIDE SEQUENCE</scope>
</reference>
<dbReference type="SMART" id="SM00322">
    <property type="entry name" value="KH"/>
    <property type="match status" value="2"/>
</dbReference>
<dbReference type="PANTHER" id="PTHR10288">
    <property type="entry name" value="KH DOMAIN CONTAINING RNA BINDING PROTEIN"/>
    <property type="match status" value="1"/>
</dbReference>
<dbReference type="InterPro" id="IPR036612">
    <property type="entry name" value="KH_dom_type_1_sf"/>
</dbReference>
<dbReference type="Gene3D" id="3.30.1370.10">
    <property type="entry name" value="K Homology domain, type 1"/>
    <property type="match status" value="2"/>
</dbReference>
<evidence type="ECO:0000256" key="1">
    <source>
        <dbReference type="ARBA" id="ARBA00022737"/>
    </source>
</evidence>
<feature type="region of interest" description="Disordered" evidence="3">
    <location>
        <begin position="314"/>
        <end position="349"/>
    </location>
</feature>
<proteinExistence type="predicted"/>
<dbReference type="CDD" id="cd22435">
    <property type="entry name" value="KH-I_NOVA_rpt1"/>
    <property type="match status" value="1"/>
</dbReference>
<dbReference type="Proteomes" id="UP000663828">
    <property type="component" value="Unassembled WGS sequence"/>
</dbReference>
<evidence type="ECO:0000256" key="2">
    <source>
        <dbReference type="PROSITE-ProRule" id="PRU00117"/>
    </source>
</evidence>
<evidence type="ECO:0000313" key="7">
    <source>
        <dbReference type="Proteomes" id="UP000663828"/>
    </source>
</evidence>
<dbReference type="Pfam" id="PF00013">
    <property type="entry name" value="KH_1"/>
    <property type="match status" value="2"/>
</dbReference>
<dbReference type="PROSITE" id="PS50084">
    <property type="entry name" value="KH_TYPE_1"/>
    <property type="match status" value="2"/>
</dbReference>